<dbReference type="GO" id="GO:0042732">
    <property type="term" value="P:D-xylose metabolic process"/>
    <property type="evidence" value="ECO:0007669"/>
    <property type="project" value="InterPro"/>
</dbReference>
<comment type="subcellular location">
    <subcellularLocation>
        <location evidence="2">Golgi apparatus membrane</location>
        <topology evidence="2">Single-pass type II membrane protein</topology>
    </subcellularLocation>
    <subcellularLocation>
        <location evidence="12">Golgi apparatus</location>
        <location evidence="12">Golgi stack membrane</location>
    </subcellularLocation>
</comment>
<evidence type="ECO:0000259" key="13">
    <source>
        <dbReference type="Pfam" id="PF01370"/>
    </source>
</evidence>
<proteinExistence type="predicted"/>
<evidence type="ECO:0000256" key="3">
    <source>
        <dbReference type="ARBA" id="ARBA00022692"/>
    </source>
</evidence>
<dbReference type="PANTHER" id="PTHR43078:SF6">
    <property type="entry name" value="UDP-GLUCURONIC ACID DECARBOXYLASE 1"/>
    <property type="match status" value="1"/>
</dbReference>
<dbReference type="GO" id="GO:0033320">
    <property type="term" value="P:UDP-D-xylose biosynthetic process"/>
    <property type="evidence" value="ECO:0007669"/>
    <property type="project" value="UniProtKB-UniPathway"/>
</dbReference>
<evidence type="ECO:0000256" key="2">
    <source>
        <dbReference type="ARBA" id="ARBA00004323"/>
    </source>
</evidence>
<keyword evidence="6" id="KW-1133">Transmembrane helix</keyword>
<protein>
    <submittedName>
        <fullName evidence="14">UDP-glucuronate decarboxylase</fullName>
    </submittedName>
</protein>
<evidence type="ECO:0000313" key="15">
    <source>
        <dbReference type="Proteomes" id="UP000199478"/>
    </source>
</evidence>
<dbReference type="EMBL" id="FOYP01000001">
    <property type="protein sequence ID" value="SFR43738.1"/>
    <property type="molecule type" value="Genomic_DNA"/>
</dbReference>
<dbReference type="RefSeq" id="WP_090199391.1">
    <property type="nucleotide sequence ID" value="NZ_FOYP01000001.1"/>
</dbReference>
<evidence type="ECO:0000256" key="7">
    <source>
        <dbReference type="ARBA" id="ARBA00023027"/>
    </source>
</evidence>
<reference evidence="15" key="1">
    <citation type="submission" date="2016-10" db="EMBL/GenBank/DDBJ databases">
        <authorList>
            <person name="Varghese N."/>
            <person name="Submissions S."/>
        </authorList>
    </citation>
    <scope>NUCLEOTIDE SEQUENCE [LARGE SCALE GENOMIC DNA]</scope>
    <source>
        <strain evidence="15">DSM 26879</strain>
    </source>
</reference>
<evidence type="ECO:0000313" key="14">
    <source>
        <dbReference type="EMBL" id="SFR43738.1"/>
    </source>
</evidence>
<keyword evidence="7" id="KW-0520">NAD</keyword>
<dbReference type="UniPathway" id="UPA00796">
    <property type="reaction ID" value="UER00771"/>
</dbReference>
<dbReference type="Pfam" id="PF01370">
    <property type="entry name" value="Epimerase"/>
    <property type="match status" value="1"/>
</dbReference>
<dbReference type="SUPFAM" id="SSF51735">
    <property type="entry name" value="NAD(P)-binding Rossmann-fold domains"/>
    <property type="match status" value="1"/>
</dbReference>
<evidence type="ECO:0000256" key="4">
    <source>
        <dbReference type="ARBA" id="ARBA00022793"/>
    </source>
</evidence>
<name>A0A1I6GNI9_9RHOB</name>
<dbReference type="STRING" id="390270.SAMN04488005_1946"/>
<dbReference type="GO" id="GO:0048040">
    <property type="term" value="F:UDP-glucuronate decarboxylase activity"/>
    <property type="evidence" value="ECO:0007669"/>
    <property type="project" value="TreeGrafter"/>
</dbReference>
<dbReference type="CDD" id="cd05230">
    <property type="entry name" value="UGD_SDR_e"/>
    <property type="match status" value="1"/>
</dbReference>
<dbReference type="InterPro" id="IPR036291">
    <property type="entry name" value="NAD(P)-bd_dom_sf"/>
</dbReference>
<dbReference type="Proteomes" id="UP000199478">
    <property type="component" value="Unassembled WGS sequence"/>
</dbReference>
<keyword evidence="3" id="KW-0812">Transmembrane</keyword>
<evidence type="ECO:0000256" key="12">
    <source>
        <dbReference type="ARBA" id="ARBA00037859"/>
    </source>
</evidence>
<keyword evidence="8" id="KW-0333">Golgi apparatus</keyword>
<dbReference type="GO" id="GO:0005737">
    <property type="term" value="C:cytoplasm"/>
    <property type="evidence" value="ECO:0007669"/>
    <property type="project" value="TreeGrafter"/>
</dbReference>
<keyword evidence="5" id="KW-0735">Signal-anchor</keyword>
<evidence type="ECO:0000256" key="11">
    <source>
        <dbReference type="ARBA" id="ARBA00023239"/>
    </source>
</evidence>
<dbReference type="PANTHER" id="PTHR43078">
    <property type="entry name" value="UDP-GLUCURONIC ACID DECARBOXYLASE-RELATED"/>
    <property type="match status" value="1"/>
</dbReference>
<dbReference type="InterPro" id="IPR001509">
    <property type="entry name" value="Epimerase_deHydtase"/>
</dbReference>
<sequence>MKDHAFDGFLPRINSNHRTVLIAGGAGFLGSHLCEFHLQQGHSVICVDNFQTGAMANIRPFLGRPNFSLINHDITTPLQILQPVDQIFNMACAASPPGYQKNPVHTMLTNVMGAKHLLDLARDKGARILQSSTSEVYGDPEIKVQVETYRGNVNTCGPRACYDEGKRAAEALFWDYHHSFGVQTRVARIFNTYGPRMHPDDGRVVSNFIRQALKDEPLTVYGDGSQTRSFCFVSDLVAGLVKLMNSEETEPVNLGNPTEITMLELANIIRRKTNSESKIVHLRLPTDDPKQRRPDICRAKTLLGWQPAVAFEDGLAQMIDWYRSELDGARLDDALVS</sequence>
<dbReference type="InterPro" id="IPR044516">
    <property type="entry name" value="UXS-like"/>
</dbReference>
<comment type="cofactor">
    <cofactor evidence="1">
        <name>NAD(+)</name>
        <dbReference type="ChEBI" id="CHEBI:57540"/>
    </cofactor>
</comment>
<evidence type="ECO:0000256" key="9">
    <source>
        <dbReference type="ARBA" id="ARBA00023136"/>
    </source>
</evidence>
<evidence type="ECO:0000256" key="10">
    <source>
        <dbReference type="ARBA" id="ARBA00023180"/>
    </source>
</evidence>
<evidence type="ECO:0000256" key="5">
    <source>
        <dbReference type="ARBA" id="ARBA00022968"/>
    </source>
</evidence>
<feature type="domain" description="NAD-dependent epimerase/dehydratase" evidence="13">
    <location>
        <begin position="20"/>
        <end position="255"/>
    </location>
</feature>
<keyword evidence="4" id="KW-0210">Decarboxylase</keyword>
<keyword evidence="11" id="KW-0456">Lyase</keyword>
<dbReference type="Gene3D" id="3.40.50.720">
    <property type="entry name" value="NAD(P)-binding Rossmann-like Domain"/>
    <property type="match status" value="1"/>
</dbReference>
<keyword evidence="9" id="KW-0472">Membrane</keyword>
<dbReference type="AlphaFoldDB" id="A0A1I6GNI9"/>
<keyword evidence="10" id="KW-0325">Glycoprotein</keyword>
<dbReference type="GO" id="GO:0070403">
    <property type="term" value="F:NAD+ binding"/>
    <property type="evidence" value="ECO:0007669"/>
    <property type="project" value="InterPro"/>
</dbReference>
<dbReference type="OrthoDB" id="9801785at2"/>
<evidence type="ECO:0000256" key="1">
    <source>
        <dbReference type="ARBA" id="ARBA00001911"/>
    </source>
</evidence>
<gene>
    <name evidence="14" type="ORF">SAMN04488005_1946</name>
</gene>
<organism evidence="14 15">
    <name type="scientific">Yoonia tamlensis</name>
    <dbReference type="NCBI Taxonomy" id="390270"/>
    <lineage>
        <taxon>Bacteria</taxon>
        <taxon>Pseudomonadati</taxon>
        <taxon>Pseudomonadota</taxon>
        <taxon>Alphaproteobacteria</taxon>
        <taxon>Rhodobacterales</taxon>
        <taxon>Paracoccaceae</taxon>
        <taxon>Yoonia</taxon>
    </lineage>
</organism>
<accession>A0A1I6GNI9</accession>
<evidence type="ECO:0000256" key="6">
    <source>
        <dbReference type="ARBA" id="ARBA00022989"/>
    </source>
</evidence>
<evidence type="ECO:0000256" key="8">
    <source>
        <dbReference type="ARBA" id="ARBA00023034"/>
    </source>
</evidence>
<dbReference type="FunFam" id="3.40.50.720:FF:000065">
    <property type="entry name" value="UDP-glucuronic acid decarboxylase 1"/>
    <property type="match status" value="1"/>
</dbReference>
<keyword evidence="15" id="KW-1185">Reference proteome</keyword>